<dbReference type="AlphaFoldDB" id="A0A4R8GVG2"/>
<gene>
    <name evidence="2" type="ORF">C7959_12339</name>
</gene>
<keyword evidence="1" id="KW-0812">Transmembrane</keyword>
<feature type="transmembrane region" description="Helical" evidence="1">
    <location>
        <begin position="62"/>
        <end position="82"/>
    </location>
</feature>
<dbReference type="EMBL" id="SOEG01000023">
    <property type="protein sequence ID" value="TDX48973.1"/>
    <property type="molecule type" value="Genomic_DNA"/>
</dbReference>
<dbReference type="InterPro" id="IPR054200">
    <property type="entry name" value="DUF6905"/>
</dbReference>
<evidence type="ECO:0000256" key="1">
    <source>
        <dbReference type="SAM" id="Phobius"/>
    </source>
</evidence>
<feature type="transmembrane region" description="Helical" evidence="1">
    <location>
        <begin position="94"/>
        <end position="110"/>
    </location>
</feature>
<keyword evidence="1" id="KW-1133">Transmembrane helix</keyword>
<dbReference type="RefSeq" id="WP_134117756.1">
    <property type="nucleotide sequence ID" value="NZ_SOEG01000023.1"/>
</dbReference>
<dbReference type="STRING" id="926561.GCA_000379025_02742"/>
<feature type="transmembrane region" description="Helical" evidence="1">
    <location>
        <begin position="31"/>
        <end position="50"/>
    </location>
</feature>
<keyword evidence="3" id="KW-1185">Reference proteome</keyword>
<dbReference type="Proteomes" id="UP000295832">
    <property type="component" value="Unassembled WGS sequence"/>
</dbReference>
<dbReference type="Pfam" id="PF21846">
    <property type="entry name" value="DUF6905"/>
    <property type="match status" value="1"/>
</dbReference>
<evidence type="ECO:0000313" key="3">
    <source>
        <dbReference type="Proteomes" id="UP000295832"/>
    </source>
</evidence>
<proteinExistence type="predicted"/>
<comment type="caution">
    <text evidence="2">The sequence shown here is derived from an EMBL/GenBank/DDBJ whole genome shotgun (WGS) entry which is preliminary data.</text>
</comment>
<feature type="transmembrane region" description="Helical" evidence="1">
    <location>
        <begin position="6"/>
        <end position="24"/>
    </location>
</feature>
<accession>A0A4R8GVG2</accession>
<organism evidence="2 3">
    <name type="scientific">Orenia marismortui</name>
    <dbReference type="NCBI Taxonomy" id="46469"/>
    <lineage>
        <taxon>Bacteria</taxon>
        <taxon>Bacillati</taxon>
        <taxon>Bacillota</taxon>
        <taxon>Clostridia</taxon>
        <taxon>Halanaerobiales</taxon>
        <taxon>Halobacteroidaceae</taxon>
        <taxon>Orenia</taxon>
    </lineage>
</organism>
<name>A0A4R8GVG2_9FIRM</name>
<sequence length="111" mass="11410">MNIDAIVTTIFGAMLFPFMMIIVWEKVGKEIGIFTAILVEGFVVGAAWLVNHGAGLIVQGQGGAHIDMALAAGIGVIINSILQGGKIKKSLPSIIAAIFGGVIGGFVLASM</sequence>
<protein>
    <submittedName>
        <fullName evidence="2">Uncharacterized protein</fullName>
    </submittedName>
</protein>
<reference evidence="2 3" key="1">
    <citation type="submission" date="2019-03" db="EMBL/GenBank/DDBJ databases">
        <title>Subsurface microbial communities from deep shales in Ohio and West Virginia, USA.</title>
        <authorList>
            <person name="Wrighton K."/>
        </authorList>
    </citation>
    <scope>NUCLEOTIDE SEQUENCE [LARGE SCALE GENOMIC DNA]</scope>
    <source>
        <strain evidence="2 3">MSL 6dP</strain>
    </source>
</reference>
<evidence type="ECO:0000313" key="2">
    <source>
        <dbReference type="EMBL" id="TDX48973.1"/>
    </source>
</evidence>
<keyword evidence="1" id="KW-0472">Membrane</keyword>